<proteinExistence type="predicted"/>
<dbReference type="Proteomes" id="UP000472879">
    <property type="component" value="Unassembled WGS sequence"/>
</dbReference>
<sequence>MNKISEEKLTIKNTDKIDVPVTELENKNISIFDMVSSQQIKIDDCAHKPKKG</sequence>
<organism evidence="1 2">
    <name type="scientific">Limosilactobacillus reuteri</name>
    <name type="common">Lactobacillus reuteri</name>
    <dbReference type="NCBI Taxonomy" id="1598"/>
    <lineage>
        <taxon>Bacteria</taxon>
        <taxon>Bacillati</taxon>
        <taxon>Bacillota</taxon>
        <taxon>Bacilli</taxon>
        <taxon>Lactobacillales</taxon>
        <taxon>Lactobacillaceae</taxon>
        <taxon>Limosilactobacillus</taxon>
    </lineage>
</organism>
<protein>
    <submittedName>
        <fullName evidence="1">Uncharacterized protein</fullName>
    </submittedName>
</protein>
<dbReference type="AlphaFoldDB" id="A0A6L5P5K2"/>
<accession>A0A6L5P5K2</accession>
<name>A0A6L5P5K2_LIMRT</name>
<comment type="caution">
    <text evidence="1">The sequence shown here is derived from an EMBL/GenBank/DDBJ whole genome shotgun (WGS) entry which is preliminary data.</text>
</comment>
<evidence type="ECO:0000313" key="1">
    <source>
        <dbReference type="EMBL" id="MRH09750.1"/>
    </source>
</evidence>
<dbReference type="EMBL" id="WJNA01000028">
    <property type="protein sequence ID" value="MRH09750.1"/>
    <property type="molecule type" value="Genomic_DNA"/>
</dbReference>
<dbReference type="RefSeq" id="WP_153705211.1">
    <property type="nucleotide sequence ID" value="NZ_WJNA01000028.1"/>
</dbReference>
<gene>
    <name evidence="1" type="ORF">GIX81_09970</name>
</gene>
<reference evidence="1 2" key="1">
    <citation type="submission" date="2019-11" db="EMBL/GenBank/DDBJ databases">
        <title>Draft genome sequence of 12 host-associated Lactobacillus reuteri rodent strains.</title>
        <authorList>
            <person name="Zhang S."/>
            <person name="Ozcam M."/>
            <person name="Van Pijkeren J.P."/>
        </authorList>
    </citation>
    <scope>NUCLEOTIDE SEQUENCE [LARGE SCALE GENOMIC DNA]</scope>
    <source>
        <strain evidence="1 2">Lr4020</strain>
    </source>
</reference>
<evidence type="ECO:0000313" key="2">
    <source>
        <dbReference type="Proteomes" id="UP000472879"/>
    </source>
</evidence>